<name>A0A8H7V2L1_9FUNG</name>
<keyword evidence="2" id="KW-1185">Reference proteome</keyword>
<evidence type="ECO:0000313" key="2">
    <source>
        <dbReference type="Proteomes" id="UP000603453"/>
    </source>
</evidence>
<dbReference type="Pfam" id="PF08695">
    <property type="entry name" value="Coa1"/>
    <property type="match status" value="1"/>
</dbReference>
<dbReference type="InterPro" id="IPR014807">
    <property type="entry name" value="Coa1"/>
</dbReference>
<dbReference type="GO" id="GO:0005743">
    <property type="term" value="C:mitochondrial inner membrane"/>
    <property type="evidence" value="ECO:0007669"/>
    <property type="project" value="TreeGrafter"/>
</dbReference>
<proteinExistence type="predicted"/>
<gene>
    <name evidence="1" type="ORF">INT47_005108</name>
</gene>
<dbReference type="PANTHER" id="PTHR28523:SF1">
    <property type="entry name" value="CYTOCHROME C OXIDASE ASSEMBLY FACTOR 1"/>
    <property type="match status" value="1"/>
</dbReference>
<dbReference type="AlphaFoldDB" id="A0A8H7V2L1"/>
<sequence length="190" mass="21096">MGIFSRPFFHTHTFKKMLSSRILARSVTSSVRLSARRFASKTVVVERELPKPPPPSKKRWLWTGIGVGAVVWGVGLGAALNHQRLSSSVVHGTLFTVRYDPRVIALVGDQVDYADSWPWISGTVNHLKGKIDIGFDVKGSTGERARVHFASRRSGPKSWFTTDFKVVRLSDNKSIDIGHQDLTETGELAL</sequence>
<accession>A0A8H7V2L1</accession>
<dbReference type="PANTHER" id="PTHR28523">
    <property type="entry name" value="CYTOCHROME C OXIDASE ASSEMBLY FACTOR 1"/>
    <property type="match status" value="1"/>
</dbReference>
<dbReference type="InterPro" id="IPR042432">
    <property type="entry name" value="Coa1_fungi"/>
</dbReference>
<comment type="caution">
    <text evidence="1">The sequence shown here is derived from an EMBL/GenBank/DDBJ whole genome shotgun (WGS) entry which is preliminary data.</text>
</comment>
<dbReference type="GO" id="GO:0033617">
    <property type="term" value="P:mitochondrial respiratory chain complex IV assembly"/>
    <property type="evidence" value="ECO:0007669"/>
    <property type="project" value="InterPro"/>
</dbReference>
<dbReference type="EMBL" id="JAEPRD010000101">
    <property type="protein sequence ID" value="KAG2199104.1"/>
    <property type="molecule type" value="Genomic_DNA"/>
</dbReference>
<dbReference type="Proteomes" id="UP000603453">
    <property type="component" value="Unassembled WGS sequence"/>
</dbReference>
<dbReference type="OrthoDB" id="2100652at2759"/>
<evidence type="ECO:0008006" key="3">
    <source>
        <dbReference type="Google" id="ProtNLM"/>
    </source>
</evidence>
<evidence type="ECO:0000313" key="1">
    <source>
        <dbReference type="EMBL" id="KAG2199104.1"/>
    </source>
</evidence>
<reference evidence="1" key="1">
    <citation type="submission" date="2020-12" db="EMBL/GenBank/DDBJ databases">
        <title>Metabolic potential, ecology and presence of endohyphal bacteria is reflected in genomic diversity of Mucoromycotina.</title>
        <authorList>
            <person name="Muszewska A."/>
            <person name="Okrasinska A."/>
            <person name="Steczkiewicz K."/>
            <person name="Drgas O."/>
            <person name="Orlowska M."/>
            <person name="Perlinska-Lenart U."/>
            <person name="Aleksandrzak-Piekarczyk T."/>
            <person name="Szatraj K."/>
            <person name="Zielenkiewicz U."/>
            <person name="Pilsyk S."/>
            <person name="Malc E."/>
            <person name="Mieczkowski P."/>
            <person name="Kruszewska J.S."/>
            <person name="Biernat P."/>
            <person name="Pawlowska J."/>
        </authorList>
    </citation>
    <scope>NUCLEOTIDE SEQUENCE</scope>
    <source>
        <strain evidence="1">WA0000017839</strain>
    </source>
</reference>
<organism evidence="1 2">
    <name type="scientific">Mucor saturninus</name>
    <dbReference type="NCBI Taxonomy" id="64648"/>
    <lineage>
        <taxon>Eukaryota</taxon>
        <taxon>Fungi</taxon>
        <taxon>Fungi incertae sedis</taxon>
        <taxon>Mucoromycota</taxon>
        <taxon>Mucoromycotina</taxon>
        <taxon>Mucoromycetes</taxon>
        <taxon>Mucorales</taxon>
        <taxon>Mucorineae</taxon>
        <taxon>Mucoraceae</taxon>
        <taxon>Mucor</taxon>
    </lineage>
</organism>
<protein>
    <recommendedName>
        <fullName evidence="3">DUF1783-domain-containing protein</fullName>
    </recommendedName>
</protein>